<organismHost>
    <name type="scientific">Callithrix</name>
    <dbReference type="NCBI Taxonomy" id="9481"/>
</organismHost>
<organism evidence="5 6">
    <name type="scientific">Saimiriine herpesvirus 1 (strain MV-5-4-PSL)</name>
    <name type="common">SaHV-1</name>
    <name type="synonym">Marmoset herpesvirus</name>
    <dbReference type="NCBI Taxonomy" id="10353"/>
    <lineage>
        <taxon>Viruses</taxon>
        <taxon>Duplodnaviria</taxon>
        <taxon>Heunggongvirae</taxon>
        <taxon>Peploviricota</taxon>
        <taxon>Herviviricetes</taxon>
        <taxon>Herpesvirales</taxon>
        <taxon>Orthoherpesviridae</taxon>
        <taxon>Alphaherpesvirinae</taxon>
        <taxon>Simplexvirus</taxon>
        <taxon>Simplexvirus saimiriinealpha1</taxon>
    </lineage>
</organism>
<dbReference type="GO" id="GO:0044423">
    <property type="term" value="C:virion component"/>
    <property type="evidence" value="ECO:0007669"/>
    <property type="project" value="UniProtKB-KW"/>
</dbReference>
<evidence type="ECO:0000256" key="2">
    <source>
        <dbReference type="ARBA" id="ARBA00022812"/>
    </source>
</evidence>
<keyword evidence="6" id="KW-1185">Reference proteome</keyword>
<dbReference type="RefSeq" id="YP_003933833.1">
    <property type="nucleotide sequence ID" value="NC_014567.1"/>
</dbReference>
<reference evidence="5 6" key="1">
    <citation type="journal article" date="2011" name="Virology">
        <title>Structure and sequence of the saimiriine herpesvirus 1 genome.</title>
        <authorList>
            <person name="Tyler S."/>
            <person name="Severini A."/>
            <person name="Black D."/>
            <person name="Walker M."/>
            <person name="Eberle R."/>
        </authorList>
    </citation>
    <scope>NUCLEOTIDE SEQUENCE [LARGE SCALE GENOMIC DNA]</scope>
    <source>
        <strain evidence="5">MV 5-4</strain>
    </source>
</reference>
<evidence type="ECO:0000313" key="5">
    <source>
        <dbReference type="EMBL" id="ADO13821.1"/>
    </source>
</evidence>
<evidence type="ECO:0000313" key="6">
    <source>
        <dbReference type="Proteomes" id="UP000127069"/>
    </source>
</evidence>
<dbReference type="Proteomes" id="UP000127069">
    <property type="component" value="Segment"/>
</dbReference>
<evidence type="ECO:0000256" key="4">
    <source>
        <dbReference type="ARBA" id="ARBA00023200"/>
    </source>
</evidence>
<proteinExistence type="inferred from homology"/>
<dbReference type="Pfam" id="PF01677">
    <property type="entry name" value="Herpes_UL7"/>
    <property type="match status" value="1"/>
</dbReference>
<keyword evidence="2" id="KW-1040">Host Golgi apparatus</keyword>
<keyword evidence="4" id="KW-1035">Host cytoplasm</keyword>
<dbReference type="KEGG" id="vg:9829350"/>
<dbReference type="HAMAP" id="MF_04038">
    <property type="entry name" value="HSV_CEP1"/>
    <property type="match status" value="1"/>
</dbReference>
<accession>E2IUG3</accession>
<name>E2IUG3_SHV1</name>
<evidence type="ECO:0000256" key="1">
    <source>
        <dbReference type="ARBA" id="ARBA00022580"/>
    </source>
</evidence>
<dbReference type="GeneID" id="9829350"/>
<organismHost>
    <name type="scientific">Saimiri</name>
    <name type="common">squirrel monkeys</name>
    <dbReference type="NCBI Taxonomy" id="9520"/>
</organismHost>
<keyword evidence="3" id="KW-0946">Virion</keyword>
<dbReference type="OrthoDB" id="11084at10239"/>
<keyword evidence="1" id="KW-0920">Virion tegument</keyword>
<dbReference type="InterPro" id="IPR002600">
    <property type="entry name" value="Herpes_UL7"/>
</dbReference>
<evidence type="ECO:0000256" key="3">
    <source>
        <dbReference type="ARBA" id="ARBA00022844"/>
    </source>
</evidence>
<dbReference type="EMBL" id="HM625781">
    <property type="protein sequence ID" value="ADO13821.1"/>
    <property type="molecule type" value="Genomic_DNA"/>
</dbReference>
<protein>
    <submittedName>
        <fullName evidence="5">Tegument protein UL7</fullName>
    </submittedName>
</protein>
<gene>
    <name evidence="5" type="primary">UL07</name>
</gene>
<sequence length="289" mass="32316">MDPEETALAALKKAVDRDLDIVAVAEEVSGQALLRLVCEVRQVASRAPRLTTTGISRANVTPAGQLSYVLEGAADDQETPSIEYFQQCRSQLAYKGFACAVITASEDRVDSLAPPALVLRHRLVLFRPTALADFELLTVLMYLESCPPDHATPSMFVRLSAWLKRVGRRTSPLQRLRCLLLRSCQWVLNTLMFMAHVEPFSDAFVLPHWYLARCLMAAGETLPIVGALFSAPTIGPPPQSSTRDDCVAYRHDSIMSRPWKSEVFRRALLDWWASVPNKTRGESLFYCFE</sequence>